<evidence type="ECO:0000256" key="7">
    <source>
        <dbReference type="ARBA" id="ARBA00023136"/>
    </source>
</evidence>
<evidence type="ECO:0000256" key="5">
    <source>
        <dbReference type="ARBA" id="ARBA00022741"/>
    </source>
</evidence>
<comment type="function">
    <text evidence="10">Part of the ABC transporter complex hrt involved in hemin import. Responsible for energy coupling to the transport system.</text>
</comment>
<evidence type="ECO:0000256" key="8">
    <source>
        <dbReference type="ARBA" id="ARBA00024359"/>
    </source>
</evidence>
<dbReference type="InterPro" id="IPR003593">
    <property type="entry name" value="AAA+_ATPase"/>
</dbReference>
<dbReference type="OrthoDB" id="9791546at2"/>
<evidence type="ECO:0000313" key="13">
    <source>
        <dbReference type="Proteomes" id="UP000294802"/>
    </source>
</evidence>
<evidence type="ECO:0000313" key="12">
    <source>
        <dbReference type="EMBL" id="TDM07107.1"/>
    </source>
</evidence>
<keyword evidence="13" id="KW-1185">Reference proteome</keyword>
<evidence type="ECO:0000256" key="3">
    <source>
        <dbReference type="ARBA" id="ARBA00022448"/>
    </source>
</evidence>
<dbReference type="InterPro" id="IPR015854">
    <property type="entry name" value="ABC_transpr_LolD-like"/>
</dbReference>
<dbReference type="InterPro" id="IPR003439">
    <property type="entry name" value="ABC_transporter-like_ATP-bd"/>
</dbReference>
<comment type="caution">
    <text evidence="12">The sequence shown here is derived from an EMBL/GenBank/DDBJ whole genome shotgun (WGS) entry which is preliminary data.</text>
</comment>
<keyword evidence="6 12" id="KW-0067">ATP-binding</keyword>
<proteinExistence type="inferred from homology"/>
<dbReference type="GO" id="GO:0098796">
    <property type="term" value="C:membrane protein complex"/>
    <property type="evidence" value="ECO:0007669"/>
    <property type="project" value="UniProtKB-ARBA"/>
</dbReference>
<dbReference type="FunFam" id="3.40.50.300:FF:000032">
    <property type="entry name" value="Export ABC transporter ATP-binding protein"/>
    <property type="match status" value="1"/>
</dbReference>
<keyword evidence="7" id="KW-0472">Membrane</keyword>
<comment type="subunit">
    <text evidence="2">The complex is composed of two ATP-binding proteins (HrtA), two transmembrane proteins (HrtB) and a solute-binding protein.</text>
</comment>
<feature type="domain" description="ABC transporter" evidence="11">
    <location>
        <begin position="2"/>
        <end position="222"/>
    </location>
</feature>
<comment type="subcellular location">
    <subcellularLocation>
        <location evidence="1">Cell membrane</location>
        <topology evidence="1">Peripheral membrane protein</topology>
    </subcellularLocation>
</comment>
<accession>A0A4R6BSI3</accession>
<dbReference type="Pfam" id="PF00005">
    <property type="entry name" value="ABC_tran"/>
    <property type="match status" value="1"/>
</dbReference>
<dbReference type="EMBL" id="SCWB01000017">
    <property type="protein sequence ID" value="TDM07107.1"/>
    <property type="molecule type" value="Genomic_DNA"/>
</dbReference>
<dbReference type="Proteomes" id="UP000294802">
    <property type="component" value="Unassembled WGS sequence"/>
</dbReference>
<dbReference type="AlphaFoldDB" id="A0A4R6BSI3"/>
<dbReference type="SUPFAM" id="SSF52540">
    <property type="entry name" value="P-loop containing nucleoside triphosphate hydrolases"/>
    <property type="match status" value="1"/>
</dbReference>
<dbReference type="Gene3D" id="3.40.50.300">
    <property type="entry name" value="P-loop containing nucleotide triphosphate hydrolases"/>
    <property type="match status" value="1"/>
</dbReference>
<evidence type="ECO:0000256" key="2">
    <source>
        <dbReference type="ARBA" id="ARBA00011131"/>
    </source>
</evidence>
<dbReference type="PROSITE" id="PS50893">
    <property type="entry name" value="ABC_TRANSPORTER_2"/>
    <property type="match status" value="1"/>
</dbReference>
<dbReference type="GO" id="GO:0022857">
    <property type="term" value="F:transmembrane transporter activity"/>
    <property type="evidence" value="ECO:0007669"/>
    <property type="project" value="UniProtKB-ARBA"/>
</dbReference>
<reference evidence="12 13" key="1">
    <citation type="submission" date="2019-01" db="EMBL/GenBank/DDBJ databases">
        <title>Draft genome sequences of the type strains of six Macrococcus species.</title>
        <authorList>
            <person name="Mazhar S."/>
            <person name="Altermann E."/>
            <person name="Hill C."/>
            <person name="Mcauliffe O."/>
        </authorList>
    </citation>
    <scope>NUCLEOTIDE SEQUENCE [LARGE SCALE GENOMIC DNA]</scope>
    <source>
        <strain evidence="12 13">CCM4815</strain>
    </source>
</reference>
<dbReference type="CDD" id="cd03255">
    <property type="entry name" value="ABC_MJ0796_LolCDE_FtsE"/>
    <property type="match status" value="1"/>
</dbReference>
<dbReference type="SMART" id="SM00382">
    <property type="entry name" value="AAA"/>
    <property type="match status" value="1"/>
</dbReference>
<organism evidence="12 13">
    <name type="scientific">Macrococcus lamae</name>
    <dbReference type="NCBI Taxonomy" id="198484"/>
    <lineage>
        <taxon>Bacteria</taxon>
        <taxon>Bacillati</taxon>
        <taxon>Bacillota</taxon>
        <taxon>Bacilli</taxon>
        <taxon>Bacillales</taxon>
        <taxon>Staphylococcaceae</taxon>
        <taxon>Macrococcus</taxon>
    </lineage>
</organism>
<name>A0A4R6BSI3_9STAP</name>
<evidence type="ECO:0000256" key="9">
    <source>
        <dbReference type="ARBA" id="ARBA00024432"/>
    </source>
</evidence>
<dbReference type="InterPro" id="IPR017911">
    <property type="entry name" value="MacB-like_ATP-bd"/>
</dbReference>
<sequence>MLSIENISKTYGTGEQATTVLKNINLTINSGEIVTLYGPSGSGKSTLLSIIGALLTPSSGDIILGGKSWRTLSDNARTDMRLKEIGFIFQSSHLIPYLTVKDQLTAIGTEAGQSTKEAAVRAEQLLASFGLKHRLSAYPKELSGGEKQRTAIARAFMNEPKLILADEPTASLDKERASEVVDMLRQRVKQTGAACIMITHDQRLFSYTDKLYHLEDGCITEE</sequence>
<evidence type="ECO:0000256" key="6">
    <source>
        <dbReference type="ARBA" id="ARBA00022840"/>
    </source>
</evidence>
<dbReference type="InterPro" id="IPR027417">
    <property type="entry name" value="P-loop_NTPase"/>
</dbReference>
<comment type="similarity">
    <text evidence="8">Belongs to the ABC transporter superfamily. HrtA family.</text>
</comment>
<dbReference type="GO" id="GO:0005524">
    <property type="term" value="F:ATP binding"/>
    <property type="evidence" value="ECO:0007669"/>
    <property type="project" value="UniProtKB-KW"/>
</dbReference>
<evidence type="ECO:0000256" key="4">
    <source>
        <dbReference type="ARBA" id="ARBA00022475"/>
    </source>
</evidence>
<dbReference type="GO" id="GO:0005886">
    <property type="term" value="C:plasma membrane"/>
    <property type="evidence" value="ECO:0007669"/>
    <property type="project" value="UniProtKB-SubCell"/>
</dbReference>
<protein>
    <recommendedName>
        <fullName evidence="9">Putative hemin import ATP-binding protein HrtA</fullName>
    </recommendedName>
</protein>
<gene>
    <name evidence="12" type="ORF">ERX29_09460</name>
</gene>
<keyword evidence="4" id="KW-1003">Cell membrane</keyword>
<keyword evidence="5" id="KW-0547">Nucleotide-binding</keyword>
<evidence type="ECO:0000259" key="11">
    <source>
        <dbReference type="PROSITE" id="PS50893"/>
    </source>
</evidence>
<dbReference type="RefSeq" id="WP_133444433.1">
    <property type="nucleotide sequence ID" value="NZ_SCWB01000017.1"/>
</dbReference>
<keyword evidence="3" id="KW-0813">Transport</keyword>
<evidence type="ECO:0000256" key="10">
    <source>
        <dbReference type="ARBA" id="ARBA00024721"/>
    </source>
</evidence>
<evidence type="ECO:0000256" key="1">
    <source>
        <dbReference type="ARBA" id="ARBA00004202"/>
    </source>
</evidence>
<dbReference type="PANTHER" id="PTHR24220:SF666">
    <property type="entry name" value="HEMIN IMPORT ATP-BINDING PROTEIN HRTA-RELATED"/>
    <property type="match status" value="1"/>
</dbReference>
<dbReference type="PANTHER" id="PTHR24220">
    <property type="entry name" value="IMPORT ATP-BINDING PROTEIN"/>
    <property type="match status" value="1"/>
</dbReference>
<dbReference type="GO" id="GO:0016887">
    <property type="term" value="F:ATP hydrolysis activity"/>
    <property type="evidence" value="ECO:0007669"/>
    <property type="project" value="InterPro"/>
</dbReference>